<dbReference type="EMBL" id="KZ678128">
    <property type="protein sequence ID" value="PSN75385.1"/>
    <property type="molecule type" value="Genomic_DNA"/>
</dbReference>
<gene>
    <name evidence="1" type="ORF">BS50DRAFT_39007</name>
</gene>
<sequence>MCMLKVHLYMKRCVPNSNLSPERILHCNIWWRRLDLASLTMWPWYFDDSSSPPSTKQSNRTSSKKSAVIRSEITNSIRQSAIDRKNRAISKAGGEPNTFFSQLDYDVRVQVYELMALRPVGSGEEWMGLYLSCHQAKDEMDLAAARDLWLLLHELKARAERLGTLSWKLHHEIKSKEDLLGVRQLIVYLDADKIWQRPVRLFYSSRELVDRLAGLYLDNVTFHVTGDMPKDISSKLDRRGPLQQYRFLLYRTATENLSSYCVLHAKEVSFSWDLAGGALPRMMSTVSGLTIGTHNLCNDFFCQNDSTLSTYTEKVTDDQKVGLISLRCFRHCTPHVPLTHMFFITTFRAGGLVCEIHPHAVLSDVRRIFGSD</sequence>
<organism evidence="1 2">
    <name type="scientific">Corynespora cassiicola Philippines</name>
    <dbReference type="NCBI Taxonomy" id="1448308"/>
    <lineage>
        <taxon>Eukaryota</taxon>
        <taxon>Fungi</taxon>
        <taxon>Dikarya</taxon>
        <taxon>Ascomycota</taxon>
        <taxon>Pezizomycotina</taxon>
        <taxon>Dothideomycetes</taxon>
        <taxon>Pleosporomycetidae</taxon>
        <taxon>Pleosporales</taxon>
        <taxon>Corynesporascaceae</taxon>
        <taxon>Corynespora</taxon>
    </lineage>
</organism>
<reference evidence="1 2" key="1">
    <citation type="journal article" date="2018" name="Front. Microbiol.">
        <title>Genome-Wide Analysis of Corynespora cassiicola Leaf Fall Disease Putative Effectors.</title>
        <authorList>
            <person name="Lopez D."/>
            <person name="Ribeiro S."/>
            <person name="Label P."/>
            <person name="Fumanal B."/>
            <person name="Venisse J.S."/>
            <person name="Kohler A."/>
            <person name="de Oliveira R.R."/>
            <person name="Labutti K."/>
            <person name="Lipzen A."/>
            <person name="Lail K."/>
            <person name="Bauer D."/>
            <person name="Ohm R.A."/>
            <person name="Barry K.W."/>
            <person name="Spatafora J."/>
            <person name="Grigoriev I.V."/>
            <person name="Martin F.M."/>
            <person name="Pujade-Renaud V."/>
        </authorList>
    </citation>
    <scope>NUCLEOTIDE SEQUENCE [LARGE SCALE GENOMIC DNA]</scope>
    <source>
        <strain evidence="1 2">Philippines</strain>
    </source>
</reference>
<evidence type="ECO:0000313" key="1">
    <source>
        <dbReference type="EMBL" id="PSN75385.1"/>
    </source>
</evidence>
<dbReference type="OrthoDB" id="3694022at2759"/>
<proteinExistence type="predicted"/>
<protein>
    <submittedName>
        <fullName evidence="1">Uncharacterized protein</fullName>
    </submittedName>
</protein>
<keyword evidence="2" id="KW-1185">Reference proteome</keyword>
<evidence type="ECO:0000313" key="2">
    <source>
        <dbReference type="Proteomes" id="UP000240883"/>
    </source>
</evidence>
<accession>A0A2T2PCM5</accession>
<name>A0A2T2PCM5_CORCC</name>
<dbReference type="Proteomes" id="UP000240883">
    <property type="component" value="Unassembled WGS sequence"/>
</dbReference>
<dbReference type="AlphaFoldDB" id="A0A2T2PCM5"/>